<dbReference type="AlphaFoldDB" id="A0A2W7TS54"/>
<dbReference type="Gene3D" id="3.40.30.10">
    <property type="entry name" value="Glutaredoxin"/>
    <property type="match status" value="1"/>
</dbReference>
<proteinExistence type="predicted"/>
<evidence type="ECO:0000313" key="3">
    <source>
        <dbReference type="Proteomes" id="UP000249177"/>
    </source>
</evidence>
<name>A0A2W7TS54_9FLAO</name>
<dbReference type="Proteomes" id="UP000249177">
    <property type="component" value="Unassembled WGS sequence"/>
</dbReference>
<dbReference type="SUPFAM" id="SSF52833">
    <property type="entry name" value="Thioredoxin-like"/>
    <property type="match status" value="1"/>
</dbReference>
<reference evidence="2 3" key="1">
    <citation type="submission" date="2018-06" db="EMBL/GenBank/DDBJ databases">
        <title>Flavobacterium sp IMCC34762, genome.</title>
        <authorList>
            <person name="Joung Y."/>
            <person name="Cho J."/>
            <person name="Song J."/>
        </authorList>
    </citation>
    <scope>NUCLEOTIDE SEQUENCE [LARGE SCALE GENOMIC DNA]</scope>
    <source>
        <strain evidence="2 3">IMCC34762</strain>
    </source>
</reference>
<evidence type="ECO:0000313" key="2">
    <source>
        <dbReference type="EMBL" id="PZX92888.1"/>
    </source>
</evidence>
<organism evidence="2 3">
    <name type="scientific">Flavobacterium aquariorum</name>
    <dbReference type="NCBI Taxonomy" id="2217670"/>
    <lineage>
        <taxon>Bacteria</taxon>
        <taxon>Pseudomonadati</taxon>
        <taxon>Bacteroidota</taxon>
        <taxon>Flavobacteriia</taxon>
        <taxon>Flavobacteriales</taxon>
        <taxon>Flavobacteriaceae</taxon>
        <taxon>Flavobacterium</taxon>
    </lineage>
</organism>
<gene>
    <name evidence="2" type="ORF">DOS84_13540</name>
</gene>
<sequence>MRRFLLTLIVSLFFTASYSQDTITYLTDAIKENLNPYKRASNSAYEKRNIEEGKNLFDTLVKTKLIGTKFDDFSLKVYKEKNVKINRISKPIFIITYASWCVIPKGEIPALNILAKEHRNDMQFIVVFWDKKNDLKNIAYKFSDNIKVCYANEYYSKDTHIVATIKHTLGFPTSIFVDENKYVVNIKHFENKTKIKTPIKEAIITSYNYFSKDINENLMKALTSKKSFTTN</sequence>
<feature type="chain" id="PRO_5016122227" evidence="1">
    <location>
        <begin position="20"/>
        <end position="231"/>
    </location>
</feature>
<dbReference type="InterPro" id="IPR036249">
    <property type="entry name" value="Thioredoxin-like_sf"/>
</dbReference>
<keyword evidence="1" id="KW-0732">Signal</keyword>
<protein>
    <submittedName>
        <fullName evidence="2">Uncharacterized protein</fullName>
    </submittedName>
</protein>
<evidence type="ECO:0000256" key="1">
    <source>
        <dbReference type="SAM" id="SignalP"/>
    </source>
</evidence>
<dbReference type="RefSeq" id="WP_111410652.1">
    <property type="nucleotide sequence ID" value="NZ_QKXH01000008.1"/>
</dbReference>
<dbReference type="EMBL" id="QKXH01000008">
    <property type="protein sequence ID" value="PZX92888.1"/>
    <property type="molecule type" value="Genomic_DNA"/>
</dbReference>
<dbReference type="OrthoDB" id="1134224at2"/>
<accession>A0A2W7TS54</accession>
<feature type="signal peptide" evidence="1">
    <location>
        <begin position="1"/>
        <end position="19"/>
    </location>
</feature>
<comment type="caution">
    <text evidence="2">The sequence shown here is derived from an EMBL/GenBank/DDBJ whole genome shotgun (WGS) entry which is preliminary data.</text>
</comment>
<keyword evidence="3" id="KW-1185">Reference proteome</keyword>